<keyword evidence="1" id="KW-0489">Methyltransferase</keyword>
<dbReference type="PANTHER" id="PTHR36112:SF1">
    <property type="entry name" value="RIBOSOMAL RNA SMALL SUBUNIT METHYLTRANSFERASE J"/>
    <property type="match status" value="1"/>
</dbReference>
<dbReference type="Gene3D" id="3.40.50.150">
    <property type="entry name" value="Vaccinia Virus protein VP39"/>
    <property type="match status" value="1"/>
</dbReference>
<dbReference type="PANTHER" id="PTHR36112">
    <property type="entry name" value="RIBOSOMAL RNA SMALL SUBUNIT METHYLTRANSFERASE J"/>
    <property type="match status" value="1"/>
</dbReference>
<dbReference type="KEGG" id="plig:NAG76_19440"/>
<gene>
    <name evidence="1" type="ORF">NAG76_19440</name>
</gene>
<sequence>MIVTTSQAPTSELLQQAKRLANELSALLVARRQLTVSKLLQQSDDGKVLVATDGELRLYDKEAEEQNKPLIYHPSMAFVKLKSMLRGGNEQLISLSKCEAGDTVLDCTAGLCSDTLLFSLTVGEQGNITALESQRLLYTIVREGLATYETSVQEIEQAMRRIDLRCEAHDQYLASLDDNSVDIVYFDPMFRQPLHESSAIKAIRTVANPNPLTLTSIEHAKRIARKSVILKEHSKSNEFERLEIPRVNEVRGNKIAYGVWYA</sequence>
<dbReference type="AlphaFoldDB" id="A0A9J6ZD71"/>
<name>A0A9J6ZD71_9BACL</name>
<dbReference type="GO" id="GO:0008990">
    <property type="term" value="F:rRNA (guanine-N2-)-methyltransferase activity"/>
    <property type="evidence" value="ECO:0007669"/>
    <property type="project" value="InterPro"/>
</dbReference>
<dbReference type="SUPFAM" id="SSF53335">
    <property type="entry name" value="S-adenosyl-L-methionine-dependent methyltransferases"/>
    <property type="match status" value="1"/>
</dbReference>
<protein>
    <submittedName>
        <fullName evidence="1">Class I SAM-dependent methyltransferase</fullName>
    </submittedName>
</protein>
<dbReference type="EMBL" id="CP097899">
    <property type="protein sequence ID" value="URN93972.1"/>
    <property type="molecule type" value="Genomic_DNA"/>
</dbReference>
<keyword evidence="1" id="KW-0808">Transferase</keyword>
<evidence type="ECO:0000313" key="2">
    <source>
        <dbReference type="Proteomes" id="UP001056756"/>
    </source>
</evidence>
<dbReference type="Pfam" id="PF04445">
    <property type="entry name" value="SAM_MT"/>
    <property type="match status" value="1"/>
</dbReference>
<accession>A0A9J6ZD71</accession>
<reference evidence="1" key="1">
    <citation type="submission" date="2022-05" db="EMBL/GenBank/DDBJ databases">
        <title>Novel bacterial taxa in a minimal lignocellulolytic consortium and its capacity to transform plastics disclosed by genome-resolved metagenomics.</title>
        <authorList>
            <person name="Rodriguez C.A.D."/>
            <person name="Diaz-Garcia L."/>
            <person name="Herrera K."/>
            <person name="Tarazona N.A."/>
            <person name="Sproer C."/>
            <person name="Overmann J."/>
            <person name="Jimenez D.J."/>
        </authorList>
    </citation>
    <scope>NUCLEOTIDE SEQUENCE</scope>
    <source>
        <strain evidence="1">MAG5</strain>
    </source>
</reference>
<dbReference type="Proteomes" id="UP001056756">
    <property type="component" value="Chromosome"/>
</dbReference>
<dbReference type="InterPro" id="IPR029063">
    <property type="entry name" value="SAM-dependent_MTases_sf"/>
</dbReference>
<dbReference type="InterPro" id="IPR007536">
    <property type="entry name" value="16SrRNA_methylTrfase_J"/>
</dbReference>
<evidence type="ECO:0000313" key="1">
    <source>
        <dbReference type="EMBL" id="URN93972.1"/>
    </source>
</evidence>
<organism evidence="1 2">
    <name type="scientific">Candidatus Pristimantibacillus lignocellulolyticus</name>
    <dbReference type="NCBI Taxonomy" id="2994561"/>
    <lineage>
        <taxon>Bacteria</taxon>
        <taxon>Bacillati</taxon>
        <taxon>Bacillota</taxon>
        <taxon>Bacilli</taxon>
        <taxon>Bacillales</taxon>
        <taxon>Paenibacillaceae</taxon>
        <taxon>Candidatus Pristimantibacillus</taxon>
    </lineage>
</organism>
<proteinExistence type="predicted"/>